<keyword evidence="3 4" id="KW-0067">ATP-binding</keyword>
<sequence length="325" mass="35687">MRTVLVSGASGIVGYGSLKALRQHPAGLRLIGTTIYEDSVAPAFCDLFERAPLTSDPGYLDWLTAVIRRHEVELLIPGIEADLYFWADHAAEIRAAGAQPVLNEPQLIELCRDKWRFYERLRDAGVACAIPSALEGTFDSLSAAFGLPFLLKPRRGFASKGIVRVGDSAQFEPHAAELGRGLMAQPIVGQDDAEYTTSAFCDGQGGLSALMTLKRRLSRDGFTEKAEVVANDDFLETTRALCRLFKPLGPTNFQYRLCEGGPKLLEINPRVSSSTSIRTAFGYNECAMAVDFYLEGRLPQQPAIRAGRAVRYTEDCIFYEAGVHL</sequence>
<dbReference type="Proteomes" id="UP001180453">
    <property type="component" value="Unassembled WGS sequence"/>
</dbReference>
<evidence type="ECO:0000256" key="3">
    <source>
        <dbReference type="ARBA" id="ARBA00022840"/>
    </source>
</evidence>
<protein>
    <submittedName>
        <fullName evidence="6">Carbamoyl-phosphate synthase large subunit</fullName>
        <ecNumber evidence="6">6.3.5.5</ecNumber>
    </submittedName>
</protein>
<dbReference type="Gene3D" id="3.40.50.20">
    <property type="match status" value="1"/>
</dbReference>
<dbReference type="InterPro" id="IPR052032">
    <property type="entry name" value="ATP-dep_AA_Ligase"/>
</dbReference>
<evidence type="ECO:0000256" key="4">
    <source>
        <dbReference type="PROSITE-ProRule" id="PRU00409"/>
    </source>
</evidence>
<evidence type="ECO:0000256" key="2">
    <source>
        <dbReference type="ARBA" id="ARBA00022741"/>
    </source>
</evidence>
<evidence type="ECO:0000313" key="6">
    <source>
        <dbReference type="EMBL" id="MDR7271878.1"/>
    </source>
</evidence>
<dbReference type="PROSITE" id="PS50975">
    <property type="entry name" value="ATP_GRASP"/>
    <property type="match status" value="1"/>
</dbReference>
<proteinExistence type="predicted"/>
<keyword evidence="2 4" id="KW-0547">Nucleotide-binding</keyword>
<dbReference type="InterPro" id="IPR011761">
    <property type="entry name" value="ATP-grasp"/>
</dbReference>
<gene>
    <name evidence="6" type="ORF">J2X20_004546</name>
</gene>
<feature type="domain" description="ATP-grasp" evidence="5">
    <location>
        <begin position="118"/>
        <end position="294"/>
    </location>
</feature>
<accession>A0ABU1YSP6</accession>
<reference evidence="6 7" key="1">
    <citation type="submission" date="2023-07" db="EMBL/GenBank/DDBJ databases">
        <title>Sorghum-associated microbial communities from plants grown in Nebraska, USA.</title>
        <authorList>
            <person name="Schachtman D."/>
        </authorList>
    </citation>
    <scope>NUCLEOTIDE SEQUENCE [LARGE SCALE GENOMIC DNA]</scope>
    <source>
        <strain evidence="6 7">BE314</strain>
    </source>
</reference>
<keyword evidence="1 6" id="KW-0436">Ligase</keyword>
<organism evidence="6 7">
    <name type="scientific">Roseateles saccharophilus</name>
    <name type="common">Pseudomonas saccharophila</name>
    <dbReference type="NCBI Taxonomy" id="304"/>
    <lineage>
        <taxon>Bacteria</taxon>
        <taxon>Pseudomonadati</taxon>
        <taxon>Pseudomonadota</taxon>
        <taxon>Betaproteobacteria</taxon>
        <taxon>Burkholderiales</taxon>
        <taxon>Sphaerotilaceae</taxon>
        <taxon>Roseateles</taxon>
    </lineage>
</organism>
<comment type="caution">
    <text evidence="6">The sequence shown here is derived from an EMBL/GenBank/DDBJ whole genome shotgun (WGS) entry which is preliminary data.</text>
</comment>
<dbReference type="GO" id="GO:0004088">
    <property type="term" value="F:carbamoyl-phosphate synthase (glutamine-hydrolyzing) activity"/>
    <property type="evidence" value="ECO:0007669"/>
    <property type="project" value="UniProtKB-EC"/>
</dbReference>
<dbReference type="Pfam" id="PF15632">
    <property type="entry name" value="ATPgrasp_Ter"/>
    <property type="match status" value="1"/>
</dbReference>
<name>A0ABU1YSP6_ROSSA</name>
<evidence type="ECO:0000259" key="5">
    <source>
        <dbReference type="PROSITE" id="PS50975"/>
    </source>
</evidence>
<dbReference type="EC" id="6.3.5.5" evidence="6"/>
<dbReference type="PANTHER" id="PTHR43585:SF2">
    <property type="entry name" value="ATP-GRASP ENZYME FSQD"/>
    <property type="match status" value="1"/>
</dbReference>
<evidence type="ECO:0000256" key="1">
    <source>
        <dbReference type="ARBA" id="ARBA00022598"/>
    </source>
</evidence>
<dbReference type="PROSITE" id="PS00867">
    <property type="entry name" value="CPSASE_2"/>
    <property type="match status" value="1"/>
</dbReference>
<dbReference type="EMBL" id="JAVDXU010000003">
    <property type="protein sequence ID" value="MDR7271878.1"/>
    <property type="molecule type" value="Genomic_DNA"/>
</dbReference>
<keyword evidence="7" id="KW-1185">Reference proteome</keyword>
<dbReference type="SUPFAM" id="SSF56059">
    <property type="entry name" value="Glutathione synthetase ATP-binding domain-like"/>
    <property type="match status" value="1"/>
</dbReference>
<dbReference type="Gene3D" id="3.30.470.20">
    <property type="entry name" value="ATP-grasp fold, B domain"/>
    <property type="match status" value="1"/>
</dbReference>
<dbReference type="PANTHER" id="PTHR43585">
    <property type="entry name" value="FUMIPYRROLE BIOSYNTHESIS PROTEIN C"/>
    <property type="match status" value="1"/>
</dbReference>
<dbReference type="InterPro" id="IPR005479">
    <property type="entry name" value="CPAse_ATP-bd"/>
</dbReference>
<evidence type="ECO:0000313" key="7">
    <source>
        <dbReference type="Proteomes" id="UP001180453"/>
    </source>
</evidence>
<dbReference type="RefSeq" id="WP_310269881.1">
    <property type="nucleotide sequence ID" value="NZ_JAVDXU010000003.1"/>
</dbReference>